<evidence type="ECO:0000313" key="2">
    <source>
        <dbReference type="EMBL" id="TLP65005.1"/>
    </source>
</evidence>
<keyword evidence="1" id="KW-0812">Transmembrane</keyword>
<sequence length="216" mass="24105">MTLPENFKLDPKDAKYEGSVLHSQKLGAIEVGVKEAPVFLHIDSDTDWATAVPAAAGVVVALVVAWMTIGVQKNQIQGNIANFRHHWMSDLRETGAELTQLLVYMANVNTQIKGYNPSQEYIDKCARASQLRAKIDLLLSREDKTSVELRNATKLAVDTVTGLKFGHSKEAALNNARALQTLLRQELERAWADMKSDLGVNKRFLFVRLFKNKSNI</sequence>
<reference evidence="2 3" key="1">
    <citation type="submission" date="2019-05" db="EMBL/GenBank/DDBJ databases">
        <title>Pseudomonas sp. SC006 isolated from lettuce that can produce HBGAs.</title>
        <authorList>
            <person name="Wang D."/>
            <person name="Liao N."/>
            <person name="Liu D."/>
            <person name="Zhang Z."/>
            <person name="Zou S."/>
        </authorList>
    </citation>
    <scope>NUCLEOTIDE SEQUENCE [LARGE SCALE GENOMIC DNA]</scope>
    <source>
        <strain evidence="2 3">SC006</strain>
    </source>
</reference>
<evidence type="ECO:0000256" key="1">
    <source>
        <dbReference type="SAM" id="Phobius"/>
    </source>
</evidence>
<dbReference type="AlphaFoldDB" id="A0A5R8ZI15"/>
<keyword evidence="3" id="KW-1185">Reference proteome</keyword>
<protein>
    <submittedName>
        <fullName evidence="2">Uncharacterized protein</fullName>
    </submittedName>
</protein>
<accession>A0A5R8ZI15</accession>
<name>A0A5R8ZI15_9PSED</name>
<organism evidence="2 3">
    <name type="scientific">Pseudomonas mosselii</name>
    <dbReference type="NCBI Taxonomy" id="78327"/>
    <lineage>
        <taxon>Bacteria</taxon>
        <taxon>Pseudomonadati</taxon>
        <taxon>Pseudomonadota</taxon>
        <taxon>Gammaproteobacteria</taxon>
        <taxon>Pseudomonadales</taxon>
        <taxon>Pseudomonadaceae</taxon>
        <taxon>Pseudomonas</taxon>
    </lineage>
</organism>
<dbReference type="EMBL" id="VAUO01000001">
    <property type="protein sequence ID" value="TLP65005.1"/>
    <property type="molecule type" value="Genomic_DNA"/>
</dbReference>
<dbReference type="OrthoDB" id="7030850at2"/>
<feature type="transmembrane region" description="Helical" evidence="1">
    <location>
        <begin position="48"/>
        <end position="69"/>
    </location>
</feature>
<dbReference type="Proteomes" id="UP000309819">
    <property type="component" value="Unassembled WGS sequence"/>
</dbReference>
<evidence type="ECO:0000313" key="3">
    <source>
        <dbReference type="Proteomes" id="UP000309819"/>
    </source>
</evidence>
<proteinExistence type="predicted"/>
<dbReference type="RefSeq" id="WP_138217639.1">
    <property type="nucleotide sequence ID" value="NZ_VAUO01000001.1"/>
</dbReference>
<keyword evidence="1" id="KW-0472">Membrane</keyword>
<gene>
    <name evidence="2" type="ORF">FEM01_02160</name>
</gene>
<keyword evidence="1" id="KW-1133">Transmembrane helix</keyword>
<comment type="caution">
    <text evidence="2">The sequence shown here is derived from an EMBL/GenBank/DDBJ whole genome shotgun (WGS) entry which is preliminary data.</text>
</comment>